<dbReference type="EMBL" id="UYWY01025671">
    <property type="protein sequence ID" value="VDM49872.1"/>
    <property type="molecule type" value="Genomic_DNA"/>
</dbReference>
<feature type="transmembrane region" description="Helical" evidence="2">
    <location>
        <begin position="82"/>
        <end position="108"/>
    </location>
</feature>
<feature type="compositionally biased region" description="Basic residues" evidence="1">
    <location>
        <begin position="123"/>
        <end position="142"/>
    </location>
</feature>
<evidence type="ECO:0000313" key="5">
    <source>
        <dbReference type="Proteomes" id="UP000050794"/>
    </source>
</evidence>
<keyword evidence="2" id="KW-1133">Transmembrane helix</keyword>
<keyword evidence="2" id="KW-0472">Membrane</keyword>
<organism evidence="5 6">
    <name type="scientific">Toxocara canis</name>
    <name type="common">Canine roundworm</name>
    <dbReference type="NCBI Taxonomy" id="6265"/>
    <lineage>
        <taxon>Eukaryota</taxon>
        <taxon>Metazoa</taxon>
        <taxon>Ecdysozoa</taxon>
        <taxon>Nematoda</taxon>
        <taxon>Chromadorea</taxon>
        <taxon>Rhabditida</taxon>
        <taxon>Spirurina</taxon>
        <taxon>Ascaridomorpha</taxon>
        <taxon>Ascaridoidea</taxon>
        <taxon>Toxocaridae</taxon>
        <taxon>Toxocara</taxon>
    </lineage>
</organism>
<protein>
    <submittedName>
        <fullName evidence="6">Transmembrane protein</fullName>
    </submittedName>
</protein>
<evidence type="ECO:0000256" key="3">
    <source>
        <dbReference type="SAM" id="SignalP"/>
    </source>
</evidence>
<evidence type="ECO:0000313" key="6">
    <source>
        <dbReference type="WBParaSite" id="TCNE_0001855501-mRNA-1"/>
    </source>
</evidence>
<feature type="signal peptide" evidence="3">
    <location>
        <begin position="1"/>
        <end position="30"/>
    </location>
</feature>
<keyword evidence="2" id="KW-0812">Transmembrane</keyword>
<reference evidence="6" key="1">
    <citation type="submission" date="2016-06" db="UniProtKB">
        <authorList>
            <consortium name="WormBaseParasite"/>
        </authorList>
    </citation>
    <scope>IDENTIFICATION</scope>
</reference>
<dbReference type="Proteomes" id="UP000050794">
    <property type="component" value="Unassembled WGS sequence"/>
</dbReference>
<name>A0A183VCT1_TOXCA</name>
<feature type="chain" id="PRO_5044553783" evidence="3">
    <location>
        <begin position="31"/>
        <end position="201"/>
    </location>
</feature>
<evidence type="ECO:0000313" key="4">
    <source>
        <dbReference type="EMBL" id="VDM49872.1"/>
    </source>
</evidence>
<gene>
    <name evidence="4" type="ORF">TCNE_LOCUS18551</name>
</gene>
<accession>A0A183VCT1</accession>
<dbReference type="AlphaFoldDB" id="A0A183VCT1"/>
<proteinExistence type="predicted"/>
<reference evidence="4 5" key="2">
    <citation type="submission" date="2018-11" db="EMBL/GenBank/DDBJ databases">
        <authorList>
            <consortium name="Pathogen Informatics"/>
        </authorList>
    </citation>
    <scope>NUCLEOTIDE SEQUENCE [LARGE SCALE GENOMIC DNA]</scope>
</reference>
<feature type="region of interest" description="Disordered" evidence="1">
    <location>
        <begin position="123"/>
        <end position="201"/>
    </location>
</feature>
<dbReference type="WBParaSite" id="TCNE_0001855501-mRNA-1">
    <property type="protein sequence ID" value="TCNE_0001855501-mRNA-1"/>
    <property type="gene ID" value="TCNE_0001855501"/>
</dbReference>
<sequence length="201" mass="22042">MIVRKIVPLKFLLVLAENPIICQLATGVRGDHQNESRTSSGAQFLYCLTCLIAVFGEAEHARVSESVFECPPLLQSPFFLPLILKLLLVDLLLTILLIIVVLVHRTYIIPARRRQRIRRGLARAHKRRTMRERARRRLARLRHPTEQSSSEGGDELVTAAAGRGGRTTTKSEKRGAYGGENGGSPAGQPLDANASGAVGMA</sequence>
<evidence type="ECO:0000256" key="2">
    <source>
        <dbReference type="SAM" id="Phobius"/>
    </source>
</evidence>
<evidence type="ECO:0000256" key="1">
    <source>
        <dbReference type="SAM" id="MobiDB-lite"/>
    </source>
</evidence>
<keyword evidence="3" id="KW-0732">Signal</keyword>
<feature type="compositionally biased region" description="Gly residues" evidence="1">
    <location>
        <begin position="176"/>
        <end position="185"/>
    </location>
</feature>
<keyword evidence="5" id="KW-1185">Reference proteome</keyword>